<dbReference type="EMBL" id="JAQQWP010000003">
    <property type="protein sequence ID" value="KAK8123389.1"/>
    <property type="molecule type" value="Genomic_DNA"/>
</dbReference>
<sequence length="719" mass="80074">MAPSDTRSAMGRIFKDGDACIGLDFGHTSSKMSLAYRVNGERTPQLHVIPVPVSNDNAHESGRNDHLHQFPSYAGLKREVGGWVTGKQALDCDECLSLKSMLTFVAGNSSMNAVESLPGSNCIWRHANTDSRSERLYKSSLRKSDIRRLLKAYFTELYQTARAFASLRDVQIEGVVITFPNYLNEGETADFLTNYIAELLGIIRPIWGQHLVYESASEGQAASVYIVENCQDLSASDNQTARLKELFGGLDTTGQLNLLVVDNGGSTTNFQSLGIMINEKYEIVSSQSNMPTGILSGSKGGSAMVNEKVDVLVKEYLDNLQKNFNVPNGERAAMAKEFDRKKKDFDYTVGIADVNLQCQVRGMGFGIPGSALTQIYKEAVKPGLDLIEKEISRVIGLQKDFAVIFCGGSYVNKGLYSATVRLMKRMRRAASEAGIVANWGFQRSKGNWHSTVASGAALSMMHRPTPRSLLQQSAIGLQEVRIRADGKRSIGVDKADVLYFDHNSESVVVDIDNSDSRIRPRCEYHLVCDPLYRDRNPDPMLLFQHGSVRGALPDIPIKPEREAYATFGPYDLGWFFSAENLPRGTVRFHLSLLPPVLDEQSEEGCELGPLKFLISIQSTNRRAGGVKDPRDRRCIITLATDPPTKLLNVIEDAQFLPFWCTICQSELVEAWVCDSNSCRNFAFTICGDCRERRTPLLPIRGRKRQHVCMHETLRRMRIP</sequence>
<protein>
    <recommendedName>
        <fullName evidence="3">Actin-like ATPase domain-containing protein</fullName>
    </recommendedName>
</protein>
<dbReference type="AlphaFoldDB" id="A0AAW0R387"/>
<accession>A0AAW0R387</accession>
<evidence type="ECO:0000313" key="2">
    <source>
        <dbReference type="Proteomes" id="UP001392437"/>
    </source>
</evidence>
<organism evidence="1 2">
    <name type="scientific">Apiospora kogelbergensis</name>
    <dbReference type="NCBI Taxonomy" id="1337665"/>
    <lineage>
        <taxon>Eukaryota</taxon>
        <taxon>Fungi</taxon>
        <taxon>Dikarya</taxon>
        <taxon>Ascomycota</taxon>
        <taxon>Pezizomycotina</taxon>
        <taxon>Sordariomycetes</taxon>
        <taxon>Xylariomycetidae</taxon>
        <taxon>Amphisphaeriales</taxon>
        <taxon>Apiosporaceae</taxon>
        <taxon>Apiospora</taxon>
    </lineage>
</organism>
<keyword evidence="2" id="KW-1185">Reference proteome</keyword>
<comment type="caution">
    <text evidence="1">The sequence shown here is derived from an EMBL/GenBank/DDBJ whole genome shotgun (WGS) entry which is preliminary data.</text>
</comment>
<evidence type="ECO:0008006" key="3">
    <source>
        <dbReference type="Google" id="ProtNLM"/>
    </source>
</evidence>
<dbReference type="Proteomes" id="UP001392437">
    <property type="component" value="Unassembled WGS sequence"/>
</dbReference>
<reference evidence="1 2" key="1">
    <citation type="submission" date="2023-01" db="EMBL/GenBank/DDBJ databases">
        <title>Analysis of 21 Apiospora genomes using comparative genomics revels a genus with tremendous synthesis potential of carbohydrate active enzymes and secondary metabolites.</title>
        <authorList>
            <person name="Sorensen T."/>
        </authorList>
    </citation>
    <scope>NUCLEOTIDE SEQUENCE [LARGE SCALE GENOMIC DNA]</scope>
    <source>
        <strain evidence="1 2">CBS 117206</strain>
    </source>
</reference>
<name>A0AAW0R387_9PEZI</name>
<evidence type="ECO:0000313" key="1">
    <source>
        <dbReference type="EMBL" id="KAK8123389.1"/>
    </source>
</evidence>
<proteinExistence type="predicted"/>
<gene>
    <name evidence="1" type="ORF">PG999_003307</name>
</gene>